<name>A0ABT0PD77_9GAMM</name>
<dbReference type="InterPro" id="IPR036282">
    <property type="entry name" value="Glutathione-S-Trfase_C_sf"/>
</dbReference>
<dbReference type="CDD" id="cd03042">
    <property type="entry name" value="GST_N_Zeta"/>
    <property type="match status" value="1"/>
</dbReference>
<evidence type="ECO:0000259" key="2">
    <source>
        <dbReference type="PROSITE" id="PS50404"/>
    </source>
</evidence>
<dbReference type="EC" id="5.2.1.2" evidence="4"/>
<dbReference type="SFLD" id="SFLDG00358">
    <property type="entry name" value="Main_(cytGST)"/>
    <property type="match status" value="1"/>
</dbReference>
<feature type="domain" description="GST C-terminal" evidence="3">
    <location>
        <begin position="89"/>
        <end position="212"/>
    </location>
</feature>
<dbReference type="NCBIfam" id="TIGR01262">
    <property type="entry name" value="maiA"/>
    <property type="match status" value="1"/>
</dbReference>
<dbReference type="EMBL" id="JAMFLX010000001">
    <property type="protein sequence ID" value="MCL6268498.1"/>
    <property type="molecule type" value="Genomic_DNA"/>
</dbReference>
<dbReference type="PANTHER" id="PTHR42673:SF4">
    <property type="entry name" value="MALEYLACETOACETATE ISOMERASE"/>
    <property type="match status" value="1"/>
</dbReference>
<dbReference type="InterPro" id="IPR004045">
    <property type="entry name" value="Glutathione_S-Trfase_N"/>
</dbReference>
<evidence type="ECO:0000259" key="3">
    <source>
        <dbReference type="PROSITE" id="PS50405"/>
    </source>
</evidence>
<dbReference type="Proteomes" id="UP001203338">
    <property type="component" value="Unassembled WGS sequence"/>
</dbReference>
<comment type="caution">
    <text evidence="4">The sequence shown here is derived from an EMBL/GenBank/DDBJ whole genome shotgun (WGS) entry which is preliminary data.</text>
</comment>
<dbReference type="SFLD" id="SFLDS00019">
    <property type="entry name" value="Glutathione_Transferase_(cytos"/>
    <property type="match status" value="1"/>
</dbReference>
<dbReference type="Gene3D" id="1.20.1050.10">
    <property type="match status" value="1"/>
</dbReference>
<dbReference type="PANTHER" id="PTHR42673">
    <property type="entry name" value="MALEYLACETOACETATE ISOMERASE"/>
    <property type="match status" value="1"/>
</dbReference>
<proteinExistence type="inferred from homology"/>
<comment type="similarity">
    <text evidence="1">Belongs to the GST superfamily. Zeta family.</text>
</comment>
<accession>A0ABT0PD77</accession>
<keyword evidence="5" id="KW-1185">Reference proteome</keyword>
<dbReference type="SUPFAM" id="SSF52833">
    <property type="entry name" value="Thioredoxin-like"/>
    <property type="match status" value="1"/>
</dbReference>
<dbReference type="InterPro" id="IPR036249">
    <property type="entry name" value="Thioredoxin-like_sf"/>
</dbReference>
<dbReference type="PROSITE" id="PS50404">
    <property type="entry name" value="GST_NTER"/>
    <property type="match status" value="1"/>
</dbReference>
<keyword evidence="4" id="KW-0413">Isomerase</keyword>
<dbReference type="InterPro" id="IPR040079">
    <property type="entry name" value="Glutathione_S-Trfase"/>
</dbReference>
<dbReference type="Gene3D" id="3.40.30.10">
    <property type="entry name" value="Glutaredoxin"/>
    <property type="match status" value="1"/>
</dbReference>
<dbReference type="GO" id="GO:0016034">
    <property type="term" value="F:maleylacetoacetate isomerase activity"/>
    <property type="evidence" value="ECO:0007669"/>
    <property type="project" value="UniProtKB-EC"/>
</dbReference>
<dbReference type="InterPro" id="IPR034333">
    <property type="entry name" value="GST_Zeta_N"/>
</dbReference>
<sequence>MERELKLYSYFRSSAAYRVRIALNLKKLEYQQIPVNLLKGEQLGDDYRKVNPVGLVPALVTGQGILSQSLAIMEWLEENYPQPAILPEHSWSKARVRAMAYAITCDIHPLNNVRVIDYLKNEHQVESPTGESWYHHWVHVGFQALEQQVEASPFCFGDTPTFADICLIPQVYNAQRFQMDMSQYPKIFSTWNHCKTLEAFTKAAPEKQPDSF</sequence>
<reference evidence="4 5" key="1">
    <citation type="submission" date="2022-05" db="EMBL/GenBank/DDBJ databases">
        <authorList>
            <person name="Park J.-S."/>
        </authorList>
    </citation>
    <scope>NUCLEOTIDE SEQUENCE [LARGE SCALE GENOMIC DNA]</scope>
    <source>
        <strain evidence="4 5">2012CJ34-2</strain>
    </source>
</reference>
<dbReference type="InterPro" id="IPR010987">
    <property type="entry name" value="Glutathione-S-Trfase_C-like"/>
</dbReference>
<dbReference type="CDD" id="cd03191">
    <property type="entry name" value="GST_C_Zeta"/>
    <property type="match status" value="1"/>
</dbReference>
<evidence type="ECO:0000313" key="4">
    <source>
        <dbReference type="EMBL" id="MCL6268498.1"/>
    </source>
</evidence>
<dbReference type="SUPFAM" id="SSF47616">
    <property type="entry name" value="GST C-terminal domain-like"/>
    <property type="match status" value="1"/>
</dbReference>
<protein>
    <submittedName>
        <fullName evidence="4">Maleylacetoacetate isomerase</fullName>
        <ecNumber evidence="4">5.2.1.2</ecNumber>
    </submittedName>
</protein>
<gene>
    <name evidence="4" type="primary">maiA</name>
    <name evidence="4" type="ORF">M3P05_00845</name>
</gene>
<evidence type="ECO:0000313" key="5">
    <source>
        <dbReference type="Proteomes" id="UP001203338"/>
    </source>
</evidence>
<dbReference type="InterPro" id="IPR034330">
    <property type="entry name" value="GST_Zeta_C"/>
</dbReference>
<dbReference type="PROSITE" id="PS50405">
    <property type="entry name" value="GST_CTER"/>
    <property type="match status" value="1"/>
</dbReference>
<dbReference type="Pfam" id="PF13417">
    <property type="entry name" value="GST_N_3"/>
    <property type="match status" value="1"/>
</dbReference>
<dbReference type="RefSeq" id="WP_249697332.1">
    <property type="nucleotide sequence ID" value="NZ_JAMFLX010000001.1"/>
</dbReference>
<evidence type="ECO:0000256" key="1">
    <source>
        <dbReference type="ARBA" id="ARBA00010007"/>
    </source>
</evidence>
<organism evidence="4 5">
    <name type="scientific">Parendozoicomonas callyspongiae</name>
    <dbReference type="NCBI Taxonomy" id="2942213"/>
    <lineage>
        <taxon>Bacteria</taxon>
        <taxon>Pseudomonadati</taxon>
        <taxon>Pseudomonadota</taxon>
        <taxon>Gammaproteobacteria</taxon>
        <taxon>Oceanospirillales</taxon>
        <taxon>Endozoicomonadaceae</taxon>
        <taxon>Parendozoicomonas</taxon>
    </lineage>
</organism>
<dbReference type="InterPro" id="IPR005955">
    <property type="entry name" value="GST_Zeta"/>
</dbReference>
<feature type="domain" description="GST N-terminal" evidence="2">
    <location>
        <begin position="3"/>
        <end position="84"/>
    </location>
</feature>
<dbReference type="Pfam" id="PF13410">
    <property type="entry name" value="GST_C_2"/>
    <property type="match status" value="1"/>
</dbReference>